<organism evidence="11 12">
    <name type="scientific">Reichenbachiella ulvae</name>
    <dbReference type="NCBI Taxonomy" id="2980104"/>
    <lineage>
        <taxon>Bacteria</taxon>
        <taxon>Pseudomonadati</taxon>
        <taxon>Bacteroidota</taxon>
        <taxon>Cytophagia</taxon>
        <taxon>Cytophagales</taxon>
        <taxon>Reichenbachiellaceae</taxon>
        <taxon>Reichenbachiella</taxon>
    </lineage>
</organism>
<protein>
    <recommendedName>
        <fullName evidence="2">histidine kinase</fullName>
        <ecNumber evidence="2">2.7.13.3</ecNumber>
    </recommendedName>
</protein>
<sequence length="449" mass="50234">MSETKSKKDSELIKLRNQIKMINEIVSSDTYNLGDRFFETTVKKLNSSLDADYTFIGKVDPARIAIETIAITGKDQLLDNFTYLLHDTPCENVVGQTPCSYPEGITTLFPKDQLLIDMGIEGYVGVPLYDSKSNPTGIIVCLYKKPIEEVYAKESILMIFASRAGAELEHMKLFGELEQNKKELEKKVFERTKELKKKNDALQKANEELKFTLQQLKSAQTQLVQSEKMASLGVLTSGVAHEINNPLNFIRGGYLGLKKELDVYHKDETINKMLECIGTGVDRATGIVKGLNQFSRSNDSHDEQCDLHTILDNCLIMMQNQLKHSIIVEKRFASEPIFFKSNVGQMHQVFINIFTNAIQAIDKKGLIQISTRVHKKMAEIEIIDNGCGIVKDNLPKVTDPFFTTKEAGIGTGLGLSITLSIIQSQNGKLKIDSEVGQGTRVNVSFPMIK</sequence>
<name>A0ABT3CTX4_9BACT</name>
<keyword evidence="7 11" id="KW-0067">ATP-binding</keyword>
<dbReference type="Pfam" id="PF02518">
    <property type="entry name" value="HATPase_c"/>
    <property type="match status" value="1"/>
</dbReference>
<dbReference type="PANTHER" id="PTHR43065">
    <property type="entry name" value="SENSOR HISTIDINE KINASE"/>
    <property type="match status" value="1"/>
</dbReference>
<keyword evidence="6" id="KW-0418">Kinase</keyword>
<dbReference type="Pfam" id="PF00512">
    <property type="entry name" value="HisKA"/>
    <property type="match status" value="1"/>
</dbReference>
<evidence type="ECO:0000256" key="5">
    <source>
        <dbReference type="ARBA" id="ARBA00022741"/>
    </source>
</evidence>
<reference evidence="11 12" key="1">
    <citation type="submission" date="2022-10" db="EMBL/GenBank/DDBJ databases">
        <title>Comparative genomics and taxonomic characterization of three novel marine species of genus Reichenbachiella exhibiting antioxidant and polysaccharide degradation activities.</title>
        <authorList>
            <person name="Muhammad N."/>
            <person name="Lee Y.-J."/>
            <person name="Ko J."/>
            <person name="Kim S.-G."/>
        </authorList>
    </citation>
    <scope>NUCLEOTIDE SEQUENCE [LARGE SCALE GENOMIC DNA]</scope>
    <source>
        <strain evidence="11 12">ABR2-5</strain>
    </source>
</reference>
<keyword evidence="8" id="KW-0902">Two-component regulatory system</keyword>
<dbReference type="EC" id="2.7.13.3" evidence="2"/>
<dbReference type="SUPFAM" id="SSF55781">
    <property type="entry name" value="GAF domain-like"/>
    <property type="match status" value="1"/>
</dbReference>
<comment type="catalytic activity">
    <reaction evidence="1">
        <text>ATP + protein L-histidine = ADP + protein N-phospho-L-histidine.</text>
        <dbReference type="EC" id="2.7.13.3"/>
    </reaction>
</comment>
<accession>A0ABT3CTX4</accession>
<keyword evidence="9" id="KW-0175">Coiled coil</keyword>
<dbReference type="RefSeq" id="WP_264137983.1">
    <property type="nucleotide sequence ID" value="NZ_JAOYOD010000001.1"/>
</dbReference>
<dbReference type="SMART" id="SM00387">
    <property type="entry name" value="HATPase_c"/>
    <property type="match status" value="1"/>
</dbReference>
<evidence type="ECO:0000256" key="9">
    <source>
        <dbReference type="SAM" id="Coils"/>
    </source>
</evidence>
<dbReference type="PANTHER" id="PTHR43065:SF46">
    <property type="entry name" value="C4-DICARBOXYLATE TRANSPORT SENSOR PROTEIN DCTB"/>
    <property type="match status" value="1"/>
</dbReference>
<dbReference type="SUPFAM" id="SSF47384">
    <property type="entry name" value="Homodimeric domain of signal transducing histidine kinase"/>
    <property type="match status" value="1"/>
</dbReference>
<dbReference type="EMBL" id="JAOYOD010000001">
    <property type="protein sequence ID" value="MCV9387156.1"/>
    <property type="molecule type" value="Genomic_DNA"/>
</dbReference>
<dbReference type="Gene3D" id="3.30.450.40">
    <property type="match status" value="1"/>
</dbReference>
<feature type="domain" description="Histidine kinase" evidence="10">
    <location>
        <begin position="238"/>
        <end position="449"/>
    </location>
</feature>
<evidence type="ECO:0000256" key="4">
    <source>
        <dbReference type="ARBA" id="ARBA00022679"/>
    </source>
</evidence>
<evidence type="ECO:0000256" key="1">
    <source>
        <dbReference type="ARBA" id="ARBA00000085"/>
    </source>
</evidence>
<evidence type="ECO:0000259" key="10">
    <source>
        <dbReference type="PROSITE" id="PS50109"/>
    </source>
</evidence>
<dbReference type="PRINTS" id="PR00344">
    <property type="entry name" value="BCTRLSENSOR"/>
</dbReference>
<evidence type="ECO:0000256" key="2">
    <source>
        <dbReference type="ARBA" id="ARBA00012438"/>
    </source>
</evidence>
<dbReference type="InterPro" id="IPR005467">
    <property type="entry name" value="His_kinase_dom"/>
</dbReference>
<dbReference type="InterPro" id="IPR003661">
    <property type="entry name" value="HisK_dim/P_dom"/>
</dbReference>
<evidence type="ECO:0000313" key="11">
    <source>
        <dbReference type="EMBL" id="MCV9387156.1"/>
    </source>
</evidence>
<dbReference type="InterPro" id="IPR036097">
    <property type="entry name" value="HisK_dim/P_sf"/>
</dbReference>
<dbReference type="Proteomes" id="UP001300692">
    <property type="component" value="Unassembled WGS sequence"/>
</dbReference>
<evidence type="ECO:0000256" key="6">
    <source>
        <dbReference type="ARBA" id="ARBA00022777"/>
    </source>
</evidence>
<evidence type="ECO:0000256" key="7">
    <source>
        <dbReference type="ARBA" id="ARBA00022840"/>
    </source>
</evidence>
<dbReference type="InterPro" id="IPR003594">
    <property type="entry name" value="HATPase_dom"/>
</dbReference>
<keyword evidence="3" id="KW-0597">Phosphoprotein</keyword>
<dbReference type="GO" id="GO:0005524">
    <property type="term" value="F:ATP binding"/>
    <property type="evidence" value="ECO:0007669"/>
    <property type="project" value="UniProtKB-KW"/>
</dbReference>
<keyword evidence="4" id="KW-0808">Transferase</keyword>
<dbReference type="InterPro" id="IPR036890">
    <property type="entry name" value="HATPase_C_sf"/>
</dbReference>
<dbReference type="InterPro" id="IPR004358">
    <property type="entry name" value="Sig_transdc_His_kin-like_C"/>
</dbReference>
<dbReference type="Gene3D" id="3.30.565.10">
    <property type="entry name" value="Histidine kinase-like ATPase, C-terminal domain"/>
    <property type="match status" value="1"/>
</dbReference>
<gene>
    <name evidence="11" type="ORF">N7U62_10810</name>
</gene>
<dbReference type="PROSITE" id="PS50109">
    <property type="entry name" value="HIS_KIN"/>
    <property type="match status" value="1"/>
</dbReference>
<keyword evidence="12" id="KW-1185">Reference proteome</keyword>
<comment type="caution">
    <text evidence="11">The sequence shown here is derived from an EMBL/GenBank/DDBJ whole genome shotgun (WGS) entry which is preliminary data.</text>
</comment>
<dbReference type="SMART" id="SM00388">
    <property type="entry name" value="HisKA"/>
    <property type="match status" value="1"/>
</dbReference>
<dbReference type="InterPro" id="IPR029016">
    <property type="entry name" value="GAF-like_dom_sf"/>
</dbReference>
<evidence type="ECO:0000256" key="8">
    <source>
        <dbReference type="ARBA" id="ARBA00023012"/>
    </source>
</evidence>
<feature type="coiled-coil region" evidence="9">
    <location>
        <begin position="174"/>
        <end position="222"/>
    </location>
</feature>
<evidence type="ECO:0000313" key="12">
    <source>
        <dbReference type="Proteomes" id="UP001300692"/>
    </source>
</evidence>
<dbReference type="Gene3D" id="1.10.287.130">
    <property type="match status" value="1"/>
</dbReference>
<proteinExistence type="predicted"/>
<dbReference type="CDD" id="cd00082">
    <property type="entry name" value="HisKA"/>
    <property type="match status" value="1"/>
</dbReference>
<keyword evidence="5" id="KW-0547">Nucleotide-binding</keyword>
<dbReference type="SUPFAM" id="SSF55874">
    <property type="entry name" value="ATPase domain of HSP90 chaperone/DNA topoisomerase II/histidine kinase"/>
    <property type="match status" value="1"/>
</dbReference>
<evidence type="ECO:0000256" key="3">
    <source>
        <dbReference type="ARBA" id="ARBA00022553"/>
    </source>
</evidence>